<dbReference type="AlphaFoldDB" id="A0A383AUW0"/>
<feature type="non-terminal residue" evidence="1">
    <location>
        <position position="1"/>
    </location>
</feature>
<evidence type="ECO:0000313" key="1">
    <source>
        <dbReference type="EMBL" id="SVE11310.1"/>
    </source>
</evidence>
<dbReference type="PANTHER" id="PTHR39319:SF1">
    <property type="entry name" value="SI:DKEY-256H2.1"/>
    <property type="match status" value="1"/>
</dbReference>
<organism evidence="1">
    <name type="scientific">marine metagenome</name>
    <dbReference type="NCBI Taxonomy" id="408172"/>
    <lineage>
        <taxon>unclassified sequences</taxon>
        <taxon>metagenomes</taxon>
        <taxon>ecological metagenomes</taxon>
    </lineage>
</organism>
<protein>
    <submittedName>
        <fullName evidence="1">Uncharacterized protein</fullName>
    </submittedName>
</protein>
<reference evidence="1" key="1">
    <citation type="submission" date="2018-05" db="EMBL/GenBank/DDBJ databases">
        <authorList>
            <person name="Lanie J.A."/>
            <person name="Ng W.-L."/>
            <person name="Kazmierczak K.M."/>
            <person name="Andrzejewski T.M."/>
            <person name="Davidsen T.M."/>
            <person name="Wayne K.J."/>
            <person name="Tettelin H."/>
            <person name="Glass J.I."/>
            <person name="Rusch D."/>
            <person name="Podicherti R."/>
            <person name="Tsui H.-C.T."/>
            <person name="Winkler M.E."/>
        </authorList>
    </citation>
    <scope>NUCLEOTIDE SEQUENCE</scope>
</reference>
<feature type="non-terminal residue" evidence="1">
    <location>
        <position position="249"/>
    </location>
</feature>
<sequence>EEEWNGEETYIFIHYSPEVGYSTPLWISNEREALLNNSPMNVHYFFVSSRESALEDVLTVKEFYDEILEGMSDEIQVHWKKHLHFVPIPVDSLDNWLTEALNGNYALGIDRFQKLKQIGYLGNPNGFTGTYVHYLAHEALYYDYEYEALTEDEEYFEISVFDSTLYSGGWSPTISTIVDLPDSDYISTVSRMEIEALLPCNGYLDSNCDDYDRIAYFYVCQGQCYEYIYYPLEEEACLEAGYSWNSDEE</sequence>
<dbReference type="PANTHER" id="PTHR39319">
    <property type="entry name" value="SI:DKEY-256H2.1"/>
    <property type="match status" value="1"/>
</dbReference>
<dbReference type="EMBL" id="UINC01194961">
    <property type="protein sequence ID" value="SVE11310.1"/>
    <property type="molecule type" value="Genomic_DNA"/>
</dbReference>
<dbReference type="InterPro" id="IPR053251">
    <property type="entry name" value="N-glycanase"/>
</dbReference>
<name>A0A383AUW0_9ZZZZ</name>
<gene>
    <name evidence="1" type="ORF">METZ01_LOCUS464164</name>
</gene>
<proteinExistence type="predicted"/>
<accession>A0A383AUW0</accession>